<sequence>MQRIPEPGSSDVTKLAHMSLFTKGFENEAESNADSQPLQISLTLSLRAMNDDCFQYLSLYVWVIKANIAEDKEATVFRSTQRSFPRVSKATFLA</sequence>
<evidence type="ECO:0000313" key="2">
    <source>
        <dbReference type="Proteomes" id="UP000691718"/>
    </source>
</evidence>
<reference evidence="1" key="1">
    <citation type="submission" date="2021-04" db="EMBL/GenBank/DDBJ databases">
        <authorList>
            <person name="Tunstrom K."/>
        </authorList>
    </citation>
    <scope>NUCLEOTIDE SEQUENCE</scope>
</reference>
<protein>
    <submittedName>
        <fullName evidence="1">(apollo) hypothetical protein</fullName>
    </submittedName>
</protein>
<accession>A0A8S3WUV1</accession>
<dbReference type="AlphaFoldDB" id="A0A8S3WUV1"/>
<evidence type="ECO:0000313" key="1">
    <source>
        <dbReference type="EMBL" id="CAG4984046.1"/>
    </source>
</evidence>
<proteinExistence type="predicted"/>
<organism evidence="1 2">
    <name type="scientific">Parnassius apollo</name>
    <name type="common">Apollo butterfly</name>
    <name type="synonym">Papilio apollo</name>
    <dbReference type="NCBI Taxonomy" id="110799"/>
    <lineage>
        <taxon>Eukaryota</taxon>
        <taxon>Metazoa</taxon>
        <taxon>Ecdysozoa</taxon>
        <taxon>Arthropoda</taxon>
        <taxon>Hexapoda</taxon>
        <taxon>Insecta</taxon>
        <taxon>Pterygota</taxon>
        <taxon>Neoptera</taxon>
        <taxon>Endopterygota</taxon>
        <taxon>Lepidoptera</taxon>
        <taxon>Glossata</taxon>
        <taxon>Ditrysia</taxon>
        <taxon>Papilionoidea</taxon>
        <taxon>Papilionidae</taxon>
        <taxon>Parnassiinae</taxon>
        <taxon>Parnassini</taxon>
        <taxon>Parnassius</taxon>
        <taxon>Parnassius</taxon>
    </lineage>
</organism>
<name>A0A8S3WUV1_PARAO</name>
<dbReference type="EMBL" id="CAJQZP010000774">
    <property type="protein sequence ID" value="CAG4984046.1"/>
    <property type="molecule type" value="Genomic_DNA"/>
</dbReference>
<dbReference type="Proteomes" id="UP000691718">
    <property type="component" value="Unassembled WGS sequence"/>
</dbReference>
<gene>
    <name evidence="1" type="ORF">PAPOLLO_LOCUS10778</name>
</gene>
<keyword evidence="2" id="KW-1185">Reference proteome</keyword>
<comment type="caution">
    <text evidence="1">The sequence shown here is derived from an EMBL/GenBank/DDBJ whole genome shotgun (WGS) entry which is preliminary data.</text>
</comment>